<dbReference type="InterPro" id="IPR039647">
    <property type="entry name" value="EF_hand_pair_protein_CML-like"/>
</dbReference>
<proteinExistence type="predicted"/>
<evidence type="ECO:0000259" key="4">
    <source>
        <dbReference type="PROSITE" id="PS50222"/>
    </source>
</evidence>
<evidence type="ECO:0000256" key="2">
    <source>
        <dbReference type="ARBA" id="ARBA00022737"/>
    </source>
</evidence>
<organism evidence="5 6">
    <name type="scientific">Phtheirospermum japonicum</name>
    <dbReference type="NCBI Taxonomy" id="374723"/>
    <lineage>
        <taxon>Eukaryota</taxon>
        <taxon>Viridiplantae</taxon>
        <taxon>Streptophyta</taxon>
        <taxon>Embryophyta</taxon>
        <taxon>Tracheophyta</taxon>
        <taxon>Spermatophyta</taxon>
        <taxon>Magnoliopsida</taxon>
        <taxon>eudicotyledons</taxon>
        <taxon>Gunneridae</taxon>
        <taxon>Pentapetalae</taxon>
        <taxon>asterids</taxon>
        <taxon>lamiids</taxon>
        <taxon>Lamiales</taxon>
        <taxon>Orobanchaceae</taxon>
        <taxon>Orobanchaceae incertae sedis</taxon>
        <taxon>Phtheirospermum</taxon>
    </lineage>
</organism>
<dbReference type="PROSITE" id="PS00018">
    <property type="entry name" value="EF_HAND_1"/>
    <property type="match status" value="2"/>
</dbReference>
<keyword evidence="1" id="KW-0479">Metal-binding</keyword>
<dbReference type="InterPro" id="IPR002048">
    <property type="entry name" value="EF_hand_dom"/>
</dbReference>
<reference evidence="5" key="1">
    <citation type="submission" date="2020-07" db="EMBL/GenBank/DDBJ databases">
        <title>Ethylene signaling mediates host invasion by parasitic plants.</title>
        <authorList>
            <person name="Yoshida S."/>
        </authorList>
    </citation>
    <scope>NUCLEOTIDE SEQUENCE</scope>
    <source>
        <strain evidence="5">Okayama</strain>
    </source>
</reference>
<gene>
    <name evidence="5" type="ORF">PHJA_000167800</name>
</gene>
<comment type="caution">
    <text evidence="5">The sequence shown here is derived from an EMBL/GenBank/DDBJ whole genome shotgun (WGS) entry which is preliminary data.</text>
</comment>
<accession>A0A830B6J7</accession>
<dbReference type="Gene3D" id="1.10.238.10">
    <property type="entry name" value="EF-hand"/>
    <property type="match status" value="1"/>
</dbReference>
<name>A0A830B6J7_9LAMI</name>
<keyword evidence="2" id="KW-0677">Repeat</keyword>
<dbReference type="InterPro" id="IPR018247">
    <property type="entry name" value="EF_Hand_1_Ca_BS"/>
</dbReference>
<dbReference type="SMART" id="SM00054">
    <property type="entry name" value="EFh"/>
    <property type="match status" value="3"/>
</dbReference>
<dbReference type="AlphaFoldDB" id="A0A830B6J7"/>
<dbReference type="Pfam" id="PF13499">
    <property type="entry name" value="EF-hand_7"/>
    <property type="match status" value="1"/>
</dbReference>
<evidence type="ECO:0000313" key="6">
    <source>
        <dbReference type="Proteomes" id="UP000653305"/>
    </source>
</evidence>
<dbReference type="InterPro" id="IPR011992">
    <property type="entry name" value="EF-hand-dom_pair"/>
</dbReference>
<dbReference type="SUPFAM" id="SSF47473">
    <property type="entry name" value="EF-hand"/>
    <property type="match status" value="1"/>
</dbReference>
<evidence type="ECO:0000313" key="5">
    <source>
        <dbReference type="EMBL" id="GFP80244.1"/>
    </source>
</evidence>
<dbReference type="Proteomes" id="UP000653305">
    <property type="component" value="Unassembled WGS sequence"/>
</dbReference>
<evidence type="ECO:0000256" key="3">
    <source>
        <dbReference type="ARBA" id="ARBA00022837"/>
    </source>
</evidence>
<protein>
    <submittedName>
        <fullName evidence="5">Probable calcium-binding protein cml44</fullName>
    </submittedName>
</protein>
<dbReference type="EMBL" id="BMAC01000016">
    <property type="protein sequence ID" value="GFP80244.1"/>
    <property type="molecule type" value="Genomic_DNA"/>
</dbReference>
<evidence type="ECO:0000256" key="1">
    <source>
        <dbReference type="ARBA" id="ARBA00022723"/>
    </source>
</evidence>
<dbReference type="PANTHER" id="PTHR10891">
    <property type="entry name" value="EF-HAND CALCIUM-BINDING DOMAIN CONTAINING PROTEIN"/>
    <property type="match status" value="1"/>
</dbReference>
<dbReference type="FunFam" id="1.10.238.10:FF:000003">
    <property type="entry name" value="Calmodulin A"/>
    <property type="match status" value="1"/>
</dbReference>
<dbReference type="PROSITE" id="PS50222">
    <property type="entry name" value="EF_HAND_2"/>
    <property type="match status" value="2"/>
</dbReference>
<dbReference type="CDD" id="cd00051">
    <property type="entry name" value="EFh"/>
    <property type="match status" value="1"/>
</dbReference>
<keyword evidence="3" id="KW-0106">Calcium</keyword>
<dbReference type="GO" id="GO:0005509">
    <property type="term" value="F:calcium ion binding"/>
    <property type="evidence" value="ECO:0007669"/>
    <property type="project" value="InterPro"/>
</dbReference>
<feature type="domain" description="EF-hand" evidence="4">
    <location>
        <begin position="111"/>
        <end position="146"/>
    </location>
</feature>
<keyword evidence="6" id="KW-1185">Reference proteome</keyword>
<sequence>MSPITIDDLHRIFTNLEKTNNGLVTIHALHHLLDRIEIQSTLDELEELVGRASIDYIDFLFFYDIMVKPEQEQINDDLLKAFNVFDMNGDGFISCEELESVLTRMGLWDKKSGQDCKVMINVYDTNSDGLLDFQEFKNMMFVSPAVLEYR</sequence>
<feature type="domain" description="EF-hand" evidence="4">
    <location>
        <begin position="73"/>
        <end position="108"/>
    </location>
</feature>
<dbReference type="OrthoDB" id="26525at2759"/>